<dbReference type="VEuPathDB" id="FungiDB:CPUR_07974"/>
<dbReference type="AlphaFoldDB" id="M1WFY4"/>
<evidence type="ECO:0000313" key="3">
    <source>
        <dbReference type="Proteomes" id="UP000016801"/>
    </source>
</evidence>
<evidence type="ECO:0000313" key="2">
    <source>
        <dbReference type="EMBL" id="CCE34043.1"/>
    </source>
</evidence>
<dbReference type="Proteomes" id="UP000016801">
    <property type="component" value="Unassembled WGS sequence"/>
</dbReference>
<dbReference type="EMBL" id="CAGA01000074">
    <property type="protein sequence ID" value="CCE34043.1"/>
    <property type="molecule type" value="Genomic_DNA"/>
</dbReference>
<proteinExistence type="predicted"/>
<organism evidence="2 3">
    <name type="scientific">Claviceps purpurea (strain 20.1)</name>
    <name type="common">Ergot fungus</name>
    <name type="synonym">Sphacelia segetum</name>
    <dbReference type="NCBI Taxonomy" id="1111077"/>
    <lineage>
        <taxon>Eukaryota</taxon>
        <taxon>Fungi</taxon>
        <taxon>Dikarya</taxon>
        <taxon>Ascomycota</taxon>
        <taxon>Pezizomycotina</taxon>
        <taxon>Sordariomycetes</taxon>
        <taxon>Hypocreomycetidae</taxon>
        <taxon>Hypocreales</taxon>
        <taxon>Clavicipitaceae</taxon>
        <taxon>Claviceps</taxon>
    </lineage>
</organism>
<accession>M1WFY4</accession>
<dbReference type="HOGENOM" id="CLU_1481837_0_0_1"/>
<feature type="coiled-coil region" evidence="1">
    <location>
        <begin position="52"/>
        <end position="79"/>
    </location>
</feature>
<keyword evidence="1" id="KW-0175">Coiled coil</keyword>
<evidence type="ECO:0000256" key="1">
    <source>
        <dbReference type="SAM" id="Coils"/>
    </source>
</evidence>
<dbReference type="PhylomeDB" id="M1WFY4"/>
<dbReference type="Gene3D" id="1.20.5.170">
    <property type="match status" value="1"/>
</dbReference>
<reference evidence="2 3" key="1">
    <citation type="journal article" date="2013" name="PLoS Genet.">
        <title>Plant-symbiotic fungi as chemical engineers: Multi-genome analysis of the Clavicipitaceae reveals dynamics of alkaloid loci.</title>
        <authorList>
            <person name="Schardl C.L."/>
            <person name="Young C.A."/>
            <person name="Hesse U."/>
            <person name="Amyotte S.G."/>
            <person name="Andreeva K."/>
            <person name="Calie P.J."/>
            <person name="Fleetwood D.J."/>
            <person name="Haws D.C."/>
            <person name="Moore N."/>
            <person name="Oeser B."/>
            <person name="Panaccione D.G."/>
            <person name="Schweri K.K."/>
            <person name="Voisey C.R."/>
            <person name="Farman M.L."/>
            <person name="Jaromczyk J.W."/>
            <person name="Roe B.A."/>
            <person name="O'Sullivan D.M."/>
            <person name="Scott B."/>
            <person name="Tudzynski P."/>
            <person name="An Z."/>
            <person name="Arnaoudova E.G."/>
            <person name="Bullock C.T."/>
            <person name="Charlton N.D."/>
            <person name="Chen L."/>
            <person name="Cox M."/>
            <person name="Dinkins R.D."/>
            <person name="Florea S."/>
            <person name="Glenn A.E."/>
            <person name="Gordon A."/>
            <person name="Gueldener U."/>
            <person name="Harris D.R."/>
            <person name="Hollin W."/>
            <person name="Jaromczyk J."/>
            <person name="Johnson R.D."/>
            <person name="Khan A.K."/>
            <person name="Leistner E."/>
            <person name="Leuchtmann A."/>
            <person name="Li C."/>
            <person name="Liu J."/>
            <person name="Liu J."/>
            <person name="Liu M."/>
            <person name="Mace W."/>
            <person name="Machado C."/>
            <person name="Nagabhyru P."/>
            <person name="Pan J."/>
            <person name="Schmid J."/>
            <person name="Sugawara K."/>
            <person name="Steiner U."/>
            <person name="Takach J.E."/>
            <person name="Tanaka E."/>
            <person name="Webb J.S."/>
            <person name="Wilson E.V."/>
            <person name="Wiseman J.L."/>
            <person name="Yoshida R."/>
            <person name="Zeng Z."/>
        </authorList>
    </citation>
    <scope>NUCLEOTIDE SEQUENCE [LARGE SCALE GENOMIC DNA]</scope>
    <source>
        <strain evidence="2 3">20.1</strain>
    </source>
</reference>
<sequence length="220" mass="25065">MNSNPTPTLTDSSAAEQSDFFAAVQGDRSHGTTLRGENTILRGENTTLRGENTILRDELTALRDELTTLRRDVSRMEQAMSRFQGDMGSLREEFLASREQLLPLSQQNETVRLTESIMDQAEVNMRQEAINKNMIARLNNRLNGTIDALEPLHSLMTGREIEGVRSRAQLEALLPRRMAEILSELGQPRQAFVNDRRRELRKLYGAGFLHLRIVREEDDD</sequence>
<name>M1WFY4_CLAP2</name>
<dbReference type="OrthoDB" id="4953878at2759"/>
<keyword evidence="3" id="KW-1185">Reference proteome</keyword>
<comment type="caution">
    <text evidence="2">The sequence shown here is derived from an EMBL/GenBank/DDBJ whole genome shotgun (WGS) entry which is preliminary data.</text>
</comment>
<gene>
    <name evidence="2" type="ORF">CPUR_07974</name>
</gene>
<protein>
    <submittedName>
        <fullName evidence="2">Uncharacterized protein</fullName>
    </submittedName>
</protein>